<evidence type="ECO:0000256" key="1">
    <source>
        <dbReference type="SAM" id="MobiDB-lite"/>
    </source>
</evidence>
<organism evidence="2 3">
    <name type="scientific">Hapsidospora chrysogenum (strain ATCC 11550 / CBS 779.69 / DSM 880 / IAM 14645 / JCM 23072 / IMI 49137)</name>
    <name type="common">Acremonium chrysogenum</name>
    <dbReference type="NCBI Taxonomy" id="857340"/>
    <lineage>
        <taxon>Eukaryota</taxon>
        <taxon>Fungi</taxon>
        <taxon>Dikarya</taxon>
        <taxon>Ascomycota</taxon>
        <taxon>Pezizomycotina</taxon>
        <taxon>Sordariomycetes</taxon>
        <taxon>Hypocreomycetidae</taxon>
        <taxon>Hypocreales</taxon>
        <taxon>Bionectriaceae</taxon>
        <taxon>Hapsidospora</taxon>
    </lineage>
</organism>
<keyword evidence="3" id="KW-1185">Reference proteome</keyword>
<sequence length="124" mass="14271">METFTSAAIPVDRVTRPEKAADLKRRSKDLRDESEFFDHAKQRRGRLADTSPDKDEAPLRQSQNESSRRQRLENPFTEHSRAVCAVHRTMRARFGAADTDKSARSPRRSRRETTSEETRASRVG</sequence>
<evidence type="ECO:0000313" key="2">
    <source>
        <dbReference type="EMBL" id="KFH40531.1"/>
    </source>
</evidence>
<feature type="compositionally biased region" description="Basic and acidic residues" evidence="1">
    <location>
        <begin position="66"/>
        <end position="81"/>
    </location>
</feature>
<evidence type="ECO:0000313" key="3">
    <source>
        <dbReference type="Proteomes" id="UP000029964"/>
    </source>
</evidence>
<feature type="compositionally biased region" description="Basic and acidic residues" evidence="1">
    <location>
        <begin position="111"/>
        <end position="124"/>
    </location>
</feature>
<dbReference type="HOGENOM" id="CLU_2003220_0_0_1"/>
<accession>A0A086STU9</accession>
<proteinExistence type="predicted"/>
<name>A0A086STU9_HAPC1</name>
<feature type="compositionally biased region" description="Basic and acidic residues" evidence="1">
    <location>
        <begin position="13"/>
        <end position="40"/>
    </location>
</feature>
<comment type="caution">
    <text evidence="2">The sequence shown here is derived from an EMBL/GenBank/DDBJ whole genome shotgun (WGS) entry which is preliminary data.</text>
</comment>
<dbReference type="Proteomes" id="UP000029964">
    <property type="component" value="Unassembled WGS sequence"/>
</dbReference>
<feature type="region of interest" description="Disordered" evidence="1">
    <location>
        <begin position="1"/>
        <end position="124"/>
    </location>
</feature>
<dbReference type="AlphaFoldDB" id="A0A086STU9"/>
<dbReference type="EMBL" id="JPKY01000191">
    <property type="protein sequence ID" value="KFH40531.1"/>
    <property type="molecule type" value="Genomic_DNA"/>
</dbReference>
<reference evidence="3" key="1">
    <citation type="journal article" date="2014" name="Genome Announc.">
        <title>Genome sequence and annotation of Acremonium chrysogenum, producer of the beta-lactam antibiotic cephalosporin C.</title>
        <authorList>
            <person name="Terfehr D."/>
            <person name="Dahlmann T.A."/>
            <person name="Specht T."/>
            <person name="Zadra I."/>
            <person name="Kuernsteiner H."/>
            <person name="Kueck U."/>
        </authorList>
    </citation>
    <scope>NUCLEOTIDE SEQUENCE [LARGE SCALE GENOMIC DNA]</scope>
    <source>
        <strain evidence="3">ATCC 11550 / CBS 779.69 / DSM 880 / IAM 14645 / JCM 23072 / IMI 49137</strain>
    </source>
</reference>
<protein>
    <submittedName>
        <fullName evidence="2">Uncharacterized protein</fullName>
    </submittedName>
</protein>
<gene>
    <name evidence="2" type="ORF">ACRE_087780</name>
</gene>